<evidence type="ECO:0000313" key="11">
    <source>
        <dbReference type="Proteomes" id="UP000252147"/>
    </source>
</evidence>
<dbReference type="UniPathway" id="UPA00232"/>
<dbReference type="Proteomes" id="UP000252147">
    <property type="component" value="Unassembled WGS sequence"/>
</dbReference>
<dbReference type="CDD" id="cd01042">
    <property type="entry name" value="DMQH"/>
    <property type="match status" value="1"/>
</dbReference>
<dbReference type="PANTHER" id="PTHR11237">
    <property type="entry name" value="COENZYME Q10 BIOSYNTHESIS PROTEIN 7"/>
    <property type="match status" value="1"/>
</dbReference>
<feature type="binding site" evidence="9">
    <location>
        <position position="163"/>
    </location>
    <ligand>
        <name>Fe cation</name>
        <dbReference type="ChEBI" id="CHEBI:24875"/>
        <label>1</label>
    </ligand>
</feature>
<keyword evidence="2 9" id="KW-1003">Cell membrane</keyword>
<dbReference type="GO" id="GO:0046872">
    <property type="term" value="F:metal ion binding"/>
    <property type="evidence" value="ECO:0007669"/>
    <property type="project" value="UniProtKB-KW"/>
</dbReference>
<dbReference type="SUPFAM" id="SSF47240">
    <property type="entry name" value="Ferritin-like"/>
    <property type="match status" value="1"/>
</dbReference>
<feature type="binding site" evidence="9">
    <location>
        <position position="82"/>
    </location>
    <ligand>
        <name>Fe cation</name>
        <dbReference type="ChEBI" id="CHEBI:24875"/>
        <label>1</label>
    </ligand>
</feature>
<reference evidence="10 11" key="1">
    <citation type="journal article" date="2018" name="Microbiome">
        <title>Fine metagenomic profile of the Mediterranean stratified and mixed water columns revealed by assembly and recruitment.</title>
        <authorList>
            <person name="Haro-Moreno J.M."/>
            <person name="Lopez-Perez M."/>
            <person name="De La Torre J.R."/>
            <person name="Picazo A."/>
            <person name="Camacho A."/>
            <person name="Rodriguez-Valera F."/>
        </authorList>
    </citation>
    <scope>NUCLEOTIDE SEQUENCE [LARGE SCALE GENOMIC DNA]</scope>
    <source>
        <strain evidence="10">MED-G83</strain>
    </source>
</reference>
<evidence type="ECO:0000256" key="8">
    <source>
        <dbReference type="ARBA" id="ARBA00023136"/>
    </source>
</evidence>
<name>A0A368BQJ6_9GAMM</name>
<feature type="binding site" evidence="9">
    <location>
        <position position="79"/>
    </location>
    <ligand>
        <name>Fe cation</name>
        <dbReference type="ChEBI" id="CHEBI:24875"/>
        <label>1</label>
    </ligand>
</feature>
<comment type="pathway">
    <text evidence="1 9">Cofactor biosynthesis; ubiquinone biosynthesis.</text>
</comment>
<dbReference type="InterPro" id="IPR009078">
    <property type="entry name" value="Ferritin-like_SF"/>
</dbReference>
<dbReference type="EMBL" id="QOPD01000001">
    <property type="protein sequence ID" value="RCL39184.1"/>
    <property type="molecule type" value="Genomic_DNA"/>
</dbReference>
<gene>
    <name evidence="9" type="primary">coq7</name>
    <name evidence="10" type="ORF">DBW97_00215</name>
</gene>
<dbReference type="HAMAP" id="MF_01658">
    <property type="entry name" value="COQ7"/>
    <property type="match status" value="1"/>
</dbReference>
<evidence type="ECO:0000256" key="6">
    <source>
        <dbReference type="ARBA" id="ARBA00023004"/>
    </source>
</evidence>
<sequence length="200" mass="22359">MSLSDKVANEFAHFLRIINYKNKGEPDSSLSEADKKKSISLMRVNASGEVSAQALYRGQAFFSKSPEIKKHLLKAGDEEFTHLEWCSKRLEELGGKKSILDPLYYAGSFTLGSIAGLIGDRTSLGFVEETEKQVVEHLKRHLNEMSSKDAKSREILEKMLEEEEAHGQEAKEHGSKQLPLPVKGVMTATSKIMTTLSRFI</sequence>
<evidence type="ECO:0000256" key="5">
    <source>
        <dbReference type="ARBA" id="ARBA00023002"/>
    </source>
</evidence>
<dbReference type="Pfam" id="PF03232">
    <property type="entry name" value="COQ7"/>
    <property type="match status" value="1"/>
</dbReference>
<evidence type="ECO:0000256" key="7">
    <source>
        <dbReference type="ARBA" id="ARBA00023033"/>
    </source>
</evidence>
<evidence type="ECO:0000256" key="1">
    <source>
        <dbReference type="ARBA" id="ARBA00004749"/>
    </source>
</evidence>
<dbReference type="GO" id="GO:0005886">
    <property type="term" value="C:plasma membrane"/>
    <property type="evidence" value="ECO:0007669"/>
    <property type="project" value="UniProtKB-SubCell"/>
</dbReference>
<keyword evidence="6 9" id="KW-0408">Iron</keyword>
<comment type="catalytic activity">
    <reaction evidence="9">
        <text>a 5-methoxy-2-methyl-3-(all-trans-polyprenyl)benzene-1,4-diol + AH2 + O2 = a 3-demethylubiquinol + A + H2O</text>
        <dbReference type="Rhea" id="RHEA:50908"/>
        <dbReference type="Rhea" id="RHEA-COMP:10859"/>
        <dbReference type="Rhea" id="RHEA-COMP:10914"/>
        <dbReference type="ChEBI" id="CHEBI:13193"/>
        <dbReference type="ChEBI" id="CHEBI:15377"/>
        <dbReference type="ChEBI" id="CHEBI:15379"/>
        <dbReference type="ChEBI" id="CHEBI:17499"/>
        <dbReference type="ChEBI" id="CHEBI:84167"/>
        <dbReference type="ChEBI" id="CHEBI:84422"/>
        <dbReference type="EC" id="1.14.99.60"/>
    </reaction>
</comment>
<comment type="similarity">
    <text evidence="9">Belongs to the COQ7 family.</text>
</comment>
<keyword evidence="3 9" id="KW-0831">Ubiquinone biosynthesis</keyword>
<dbReference type="InterPro" id="IPR012347">
    <property type="entry name" value="Ferritin-like"/>
</dbReference>
<feature type="binding site" evidence="9">
    <location>
        <position position="166"/>
    </location>
    <ligand>
        <name>Fe cation</name>
        <dbReference type="ChEBI" id="CHEBI:24875"/>
        <label>2</label>
    </ligand>
</feature>
<dbReference type="NCBIfam" id="NF033656">
    <property type="entry name" value="DMQ_monoox_COQ7"/>
    <property type="match status" value="1"/>
</dbReference>
<dbReference type="GO" id="GO:0008682">
    <property type="term" value="F:3-demethoxyubiquinol 3-hydroxylase activity"/>
    <property type="evidence" value="ECO:0007669"/>
    <property type="project" value="UniProtKB-EC"/>
</dbReference>
<comment type="caution">
    <text evidence="10">The sequence shown here is derived from an EMBL/GenBank/DDBJ whole genome shotgun (WGS) entry which is preliminary data.</text>
</comment>
<comment type="function">
    <text evidence="9">Catalyzes the hydroxylation of 2-nonaprenyl-3-methyl-6-methoxy-1,4-benzoquinol during ubiquinone biosynthesis.</text>
</comment>
<evidence type="ECO:0000313" key="10">
    <source>
        <dbReference type="EMBL" id="RCL39184.1"/>
    </source>
</evidence>
<dbReference type="GO" id="GO:0006744">
    <property type="term" value="P:ubiquinone biosynthetic process"/>
    <property type="evidence" value="ECO:0007669"/>
    <property type="project" value="UniProtKB-UniRule"/>
</dbReference>
<evidence type="ECO:0000256" key="2">
    <source>
        <dbReference type="ARBA" id="ARBA00022475"/>
    </source>
</evidence>
<comment type="cofactor">
    <cofactor evidence="9">
        <name>Fe cation</name>
        <dbReference type="ChEBI" id="CHEBI:24875"/>
    </cofactor>
    <text evidence="9">Binds 2 iron ions per subunit.</text>
</comment>
<keyword evidence="10" id="KW-0830">Ubiquinone</keyword>
<organism evidence="10 11">
    <name type="scientific">SAR86 cluster bacterium</name>
    <dbReference type="NCBI Taxonomy" id="2030880"/>
    <lineage>
        <taxon>Bacteria</taxon>
        <taxon>Pseudomonadati</taxon>
        <taxon>Pseudomonadota</taxon>
        <taxon>Gammaproteobacteria</taxon>
        <taxon>SAR86 cluster</taxon>
    </lineage>
</organism>
<keyword evidence="8 9" id="KW-0472">Membrane</keyword>
<dbReference type="Gene3D" id="1.20.1260.10">
    <property type="match status" value="1"/>
</dbReference>
<keyword evidence="7 9" id="KW-0503">Monooxygenase</keyword>
<proteinExistence type="inferred from homology"/>
<feature type="binding site" evidence="9">
    <location>
        <position position="49"/>
    </location>
    <ligand>
        <name>Fe cation</name>
        <dbReference type="ChEBI" id="CHEBI:24875"/>
        <label>1</label>
    </ligand>
</feature>
<dbReference type="EC" id="1.14.99.60" evidence="9"/>
<keyword evidence="4 9" id="KW-0479">Metal-binding</keyword>
<dbReference type="PANTHER" id="PTHR11237:SF4">
    <property type="entry name" value="5-DEMETHOXYUBIQUINONE HYDROXYLASE, MITOCHONDRIAL"/>
    <property type="match status" value="1"/>
</dbReference>
<feature type="binding site" evidence="9">
    <location>
        <position position="131"/>
    </location>
    <ligand>
        <name>Fe cation</name>
        <dbReference type="ChEBI" id="CHEBI:24875"/>
        <label>2</label>
    </ligand>
</feature>
<evidence type="ECO:0000256" key="9">
    <source>
        <dbReference type="HAMAP-Rule" id="MF_01658"/>
    </source>
</evidence>
<keyword evidence="5 9" id="KW-0560">Oxidoreductase</keyword>
<evidence type="ECO:0000256" key="4">
    <source>
        <dbReference type="ARBA" id="ARBA00022723"/>
    </source>
</evidence>
<dbReference type="InterPro" id="IPR011566">
    <property type="entry name" value="Ubq_synth_Coq7"/>
</dbReference>
<evidence type="ECO:0000256" key="3">
    <source>
        <dbReference type="ARBA" id="ARBA00022688"/>
    </source>
</evidence>
<dbReference type="AlphaFoldDB" id="A0A368BQJ6"/>
<feature type="binding site" evidence="9">
    <location>
        <position position="79"/>
    </location>
    <ligand>
        <name>Fe cation</name>
        <dbReference type="ChEBI" id="CHEBI:24875"/>
        <label>2</label>
    </ligand>
</feature>
<dbReference type="InterPro" id="IPR047809">
    <property type="entry name" value="COQ7_proteobact"/>
</dbReference>
<accession>A0A368BQJ6</accession>
<protein>
    <recommendedName>
        <fullName evidence="9">3-demethoxyubiquinol 3-hydroxylase</fullName>
        <shortName evidence="9">DMQ hydroxylase</shortName>
        <ecNumber evidence="9">1.14.99.60</ecNumber>
    </recommendedName>
    <alternativeName>
        <fullName evidence="9">2-nonaprenyl-3-methyl-6-methoxy-1,4-benzoquinol hydroxylase</fullName>
    </alternativeName>
</protein>
<feature type="binding site" evidence="9">
    <location>
        <position position="163"/>
    </location>
    <ligand>
        <name>Fe cation</name>
        <dbReference type="ChEBI" id="CHEBI:24875"/>
        <label>2</label>
    </ligand>
</feature>
<comment type="subcellular location">
    <subcellularLocation>
        <location evidence="9">Cell membrane</location>
        <topology evidence="9">Peripheral membrane protein</topology>
    </subcellularLocation>
</comment>